<organism evidence="20 21">
    <name type="scientific">Synchytrium microbalum</name>
    <dbReference type="NCBI Taxonomy" id="1806994"/>
    <lineage>
        <taxon>Eukaryota</taxon>
        <taxon>Fungi</taxon>
        <taxon>Fungi incertae sedis</taxon>
        <taxon>Chytridiomycota</taxon>
        <taxon>Chytridiomycota incertae sedis</taxon>
        <taxon>Chytridiomycetes</taxon>
        <taxon>Synchytriales</taxon>
        <taxon>Synchytriaceae</taxon>
        <taxon>Synchytrium</taxon>
    </lineage>
</organism>
<keyword evidence="3" id="KW-0488">Methylation</keyword>
<dbReference type="SUPFAM" id="SSF48371">
    <property type="entry name" value="ARM repeat"/>
    <property type="match status" value="3"/>
</dbReference>
<feature type="compositionally biased region" description="Low complexity" evidence="17">
    <location>
        <begin position="1292"/>
        <end position="1316"/>
    </location>
</feature>
<keyword evidence="7" id="KW-0396">Initiation factor</keyword>
<dbReference type="PROSITE" id="PS51366">
    <property type="entry name" value="MI"/>
    <property type="match status" value="1"/>
</dbReference>
<evidence type="ECO:0000256" key="12">
    <source>
        <dbReference type="ARBA" id="ARBA00022917"/>
    </source>
</evidence>
<feature type="domain" description="MI" evidence="19">
    <location>
        <begin position="1390"/>
        <end position="1511"/>
    </location>
</feature>
<evidence type="ECO:0000256" key="9">
    <source>
        <dbReference type="ARBA" id="ARBA00022843"/>
    </source>
</evidence>
<dbReference type="Proteomes" id="UP000319731">
    <property type="component" value="Unassembled WGS sequence"/>
</dbReference>
<evidence type="ECO:0000256" key="10">
    <source>
        <dbReference type="ARBA" id="ARBA00022845"/>
    </source>
</evidence>
<feature type="compositionally biased region" description="Polar residues" evidence="17">
    <location>
        <begin position="826"/>
        <end position="835"/>
    </location>
</feature>
<protein>
    <recommendedName>
        <fullName evidence="15">Eukaryotic translation initiation factor 4 gamma 2</fullName>
    </recommendedName>
</protein>
<keyword evidence="11" id="KW-0694">RNA-binding</keyword>
<evidence type="ECO:0000313" key="21">
    <source>
        <dbReference type="Proteomes" id="UP000319731"/>
    </source>
</evidence>
<keyword evidence="6" id="KW-1017">Isopeptide bond</keyword>
<keyword evidence="13" id="KW-0007">Acetylation</keyword>
<dbReference type="Pfam" id="PF02854">
    <property type="entry name" value="MIF4G"/>
    <property type="match status" value="1"/>
</dbReference>
<feature type="compositionally biased region" description="Low complexity" evidence="17">
    <location>
        <begin position="167"/>
        <end position="178"/>
    </location>
</feature>
<feature type="region of interest" description="Disordered" evidence="17">
    <location>
        <begin position="417"/>
        <end position="438"/>
    </location>
</feature>
<feature type="region of interest" description="Disordered" evidence="17">
    <location>
        <begin position="1187"/>
        <end position="1316"/>
    </location>
</feature>
<dbReference type="SMART" id="SM00543">
    <property type="entry name" value="MIF4G"/>
    <property type="match status" value="1"/>
</dbReference>
<evidence type="ECO:0000256" key="16">
    <source>
        <dbReference type="ARBA" id="ARBA00046720"/>
    </source>
</evidence>
<dbReference type="GO" id="GO:0006417">
    <property type="term" value="P:regulation of translation"/>
    <property type="evidence" value="ECO:0007669"/>
    <property type="project" value="UniProtKB-KW"/>
</dbReference>
<feature type="compositionally biased region" description="Basic and acidic residues" evidence="17">
    <location>
        <begin position="1187"/>
        <end position="1202"/>
    </location>
</feature>
<comment type="similarity">
    <text evidence="2">Belongs to the eukaryotic initiation factor 4G family.</text>
</comment>
<keyword evidence="9" id="KW-0832">Ubl conjugation</keyword>
<comment type="subunit">
    <text evidence="16">Interacts with the serine/threonine protein kinases MKNK1 and MKNK2. Binds EIF4A and EIF3. Interacts with MIF4GD. Interacts with DAZAP2.</text>
</comment>
<evidence type="ECO:0000256" key="17">
    <source>
        <dbReference type="SAM" id="MobiDB-lite"/>
    </source>
</evidence>
<dbReference type="FunFam" id="1.25.40.180:FF:000020">
    <property type="entry name" value="Eukaryotic translation initiation factor subunit"/>
    <property type="match status" value="1"/>
</dbReference>
<feature type="compositionally biased region" description="Gly residues" evidence="17">
    <location>
        <begin position="837"/>
        <end position="849"/>
    </location>
</feature>
<feature type="region of interest" description="Disordered" evidence="17">
    <location>
        <begin position="764"/>
        <end position="907"/>
    </location>
</feature>
<evidence type="ECO:0000256" key="11">
    <source>
        <dbReference type="ARBA" id="ARBA00022884"/>
    </source>
</evidence>
<dbReference type="EMBL" id="QEAO01000017">
    <property type="protein sequence ID" value="TPX33893.1"/>
    <property type="molecule type" value="Genomic_DNA"/>
</dbReference>
<feature type="compositionally biased region" description="Low complexity" evidence="17">
    <location>
        <begin position="119"/>
        <end position="135"/>
    </location>
</feature>
<evidence type="ECO:0000256" key="7">
    <source>
        <dbReference type="ARBA" id="ARBA00022540"/>
    </source>
</evidence>
<feature type="region of interest" description="Disordered" evidence="17">
    <location>
        <begin position="630"/>
        <end position="700"/>
    </location>
</feature>
<name>A0A507C8N5_9FUNG</name>
<keyword evidence="21" id="KW-1185">Reference proteome</keyword>
<dbReference type="InterPro" id="IPR003307">
    <property type="entry name" value="W2_domain"/>
</dbReference>
<evidence type="ECO:0000313" key="20">
    <source>
        <dbReference type="EMBL" id="TPX33893.1"/>
    </source>
</evidence>
<dbReference type="STRING" id="1806994.A0A507C8N5"/>
<dbReference type="InterPro" id="IPR003891">
    <property type="entry name" value="Initiation_fac_eIF4g_MI"/>
</dbReference>
<proteinExistence type="inferred from homology"/>
<dbReference type="InterPro" id="IPR016024">
    <property type="entry name" value="ARM-type_fold"/>
</dbReference>
<dbReference type="PANTHER" id="PTHR23253">
    <property type="entry name" value="EUKARYOTIC TRANSLATION INITIATION FACTOR 4 GAMMA"/>
    <property type="match status" value="1"/>
</dbReference>
<evidence type="ECO:0000259" key="19">
    <source>
        <dbReference type="PROSITE" id="PS51366"/>
    </source>
</evidence>
<feature type="compositionally biased region" description="Polar residues" evidence="17">
    <location>
        <begin position="417"/>
        <end position="426"/>
    </location>
</feature>
<keyword evidence="12" id="KW-0648">Protein biosynthesis</keyword>
<dbReference type="GO" id="GO:0003729">
    <property type="term" value="F:mRNA binding"/>
    <property type="evidence" value="ECO:0007669"/>
    <property type="project" value="TreeGrafter"/>
</dbReference>
<feature type="compositionally biased region" description="Polar residues" evidence="17">
    <location>
        <begin position="195"/>
        <end position="206"/>
    </location>
</feature>
<evidence type="ECO:0000256" key="13">
    <source>
        <dbReference type="ARBA" id="ARBA00022990"/>
    </source>
</evidence>
<comment type="caution">
    <text evidence="20">The sequence shown here is derived from an EMBL/GenBank/DDBJ whole genome shotgun (WGS) entry which is preliminary data.</text>
</comment>
<dbReference type="Gene3D" id="1.25.40.180">
    <property type="match status" value="3"/>
</dbReference>
<keyword evidence="4" id="KW-0963">Cytoplasm</keyword>
<dbReference type="GO" id="GO:0010494">
    <property type="term" value="C:cytoplasmic stress granule"/>
    <property type="evidence" value="ECO:0007669"/>
    <property type="project" value="UniProtKB-ARBA"/>
</dbReference>
<keyword evidence="5" id="KW-0678">Repressor</keyword>
<feature type="region of interest" description="Disordered" evidence="17">
    <location>
        <begin position="1"/>
        <end position="52"/>
    </location>
</feature>
<dbReference type="GeneID" id="42004541"/>
<keyword evidence="10" id="KW-0810">Translation regulation</keyword>
<evidence type="ECO:0000256" key="2">
    <source>
        <dbReference type="ARBA" id="ARBA00005775"/>
    </source>
</evidence>
<gene>
    <name evidence="20" type="ORF">SmJEL517_g03316</name>
</gene>
<feature type="compositionally biased region" description="Polar residues" evidence="17">
    <location>
        <begin position="1219"/>
        <end position="1229"/>
    </location>
</feature>
<evidence type="ECO:0000256" key="6">
    <source>
        <dbReference type="ARBA" id="ARBA00022499"/>
    </source>
</evidence>
<evidence type="ECO:0000256" key="1">
    <source>
        <dbReference type="ARBA" id="ARBA00004496"/>
    </source>
</evidence>
<accession>A0A507C8N5</accession>
<feature type="domain" description="W2" evidence="18">
    <location>
        <begin position="1574"/>
        <end position="1764"/>
    </location>
</feature>
<dbReference type="InterPro" id="IPR003890">
    <property type="entry name" value="MIF4G-like_typ-3"/>
</dbReference>
<dbReference type="GO" id="GO:0016281">
    <property type="term" value="C:eukaryotic translation initiation factor 4F complex"/>
    <property type="evidence" value="ECO:0007669"/>
    <property type="project" value="TreeGrafter"/>
</dbReference>
<feature type="compositionally biased region" description="Polar residues" evidence="17">
    <location>
        <begin position="689"/>
        <end position="700"/>
    </location>
</feature>
<evidence type="ECO:0000256" key="3">
    <source>
        <dbReference type="ARBA" id="ARBA00022481"/>
    </source>
</evidence>
<feature type="region of interest" description="Disordered" evidence="17">
    <location>
        <begin position="98"/>
        <end position="302"/>
    </location>
</feature>
<evidence type="ECO:0000256" key="8">
    <source>
        <dbReference type="ARBA" id="ARBA00022553"/>
    </source>
</evidence>
<dbReference type="PANTHER" id="PTHR23253:SF9">
    <property type="entry name" value="EUKARYOTIC TRANSLATION INITIATION FACTOR 4 GAMMA 2"/>
    <property type="match status" value="1"/>
</dbReference>
<evidence type="ECO:0000256" key="15">
    <source>
        <dbReference type="ARBA" id="ARBA00040449"/>
    </source>
</evidence>
<feature type="compositionally biased region" description="Polar residues" evidence="17">
    <location>
        <begin position="1241"/>
        <end position="1250"/>
    </location>
</feature>
<evidence type="ECO:0000259" key="18">
    <source>
        <dbReference type="PROSITE" id="PS51363"/>
    </source>
</evidence>
<dbReference type="Pfam" id="PF02847">
    <property type="entry name" value="MA3"/>
    <property type="match status" value="1"/>
</dbReference>
<feature type="compositionally biased region" description="Polar residues" evidence="17">
    <location>
        <begin position="137"/>
        <end position="149"/>
    </location>
</feature>
<evidence type="ECO:0000256" key="14">
    <source>
        <dbReference type="ARBA" id="ARBA00037759"/>
    </source>
</evidence>
<evidence type="ECO:0000256" key="4">
    <source>
        <dbReference type="ARBA" id="ARBA00022490"/>
    </source>
</evidence>
<reference evidence="20 21" key="1">
    <citation type="journal article" date="2019" name="Sci. Rep.">
        <title>Comparative genomics of chytrid fungi reveal insights into the obligate biotrophic and pathogenic lifestyle of Synchytrium endobioticum.</title>
        <authorList>
            <person name="van de Vossenberg B.T.L.H."/>
            <person name="Warris S."/>
            <person name="Nguyen H.D.T."/>
            <person name="van Gent-Pelzer M.P.E."/>
            <person name="Joly D.L."/>
            <person name="van de Geest H.C."/>
            <person name="Bonants P.J.M."/>
            <person name="Smith D.S."/>
            <person name="Levesque C.A."/>
            <person name="van der Lee T.A.J."/>
        </authorList>
    </citation>
    <scope>NUCLEOTIDE SEQUENCE [LARGE SCALE GENOMIC DNA]</scope>
    <source>
        <strain evidence="20 21">JEL517</strain>
    </source>
</reference>
<sequence length="1764" mass="190393">MTTPPAPKLSWADKAKSSIKPQEPPAASINAPQPTSVAPVATPAQHKQAAVVQPTPPVVVAASSPIVPAIASPVVVAAPVVNARPILSFAAAAASPQASLTSNGLPSPNPAAISPDVITPSSNTASSTPSSSVPTRLTANANASSTGSGRNIVFGTQGPAETEDSVVRSPSRPVAVSQPPQPTMNGPQRPAVMPGTQQNINVQHPSPSIVAGAPQQQQQQPSINMQPASAASMPLASPSQSIPMSGMPIQHQQPQQQSVPPQQMQMQGGMQQQQQQMPNGMQYQQRQQQRPMNQQQGGGAYVNNGRTSYVPRPQPQAYVGQTMQPVQAVYPQQQQYMGNQQQRQQEMFYAQLQQSQYAIGLEYQKFPPDPSTWNQQQHFHYKQLSDQYNSNQMLLNGMYQPVYQQQQARPTQGNMPMTPNGGQQQRYGGPAPPVGAPATTMTSPALPIAEPPKSKKIVIKAPTGEEVALKDLKSAVAQKRAASPEVAVVPPVVPATTLELAVPSTSETGRRLSTSGGSKAIPIVNPKEKERAKTPQPAPATPQTAAAVIAYPAANGEVAVPAKEVKEVRRSPSPVKKPADVVKAAPSAAKVEEPVKPAVVPPPAATKEVTVLPTPVVTPAKETVKEAVKEAVVPSTPVEDKASISVEEPIQASNSSDSDGTKVELEEGEVVDDGKSKPIADSATEEVDGQQSPSLRISTSRAPKVTSLLTSFDGVKYPSGVEAPKKDGERIRYTISFLSALGALAKPIWKPSALQAFHEAFDEPKSAGRPSAGGSARSSAAGGRAVSRVGSQSDLANMGSAGGRPSTSEQRFQQGALSRGGGFTGVMSSGVQPSQGARGGMGGRTGSGTGLNHLAGGRDQQQSRQSVGGRDQGQFGRGVFDSRGGRQPSRGGPPPEPIVPLNRSDNAWVPHNLPVPGAKRPGEADVDPELAKILRKVKSLLNKLTLERFDSLAIQVRDVGITNRDILEGVIELIFDKALDEPNFGAMYAQLCNKLHQELPERQPWMSNDPRNSEFRRALLNKCQREFQSGKSWAKDEDQAREMRKKVDTMTAEEKEEFAEAQYQRDKLKRRTLGNIRFVGELFKQSLITEKIMHECIQQLLRNHSDPEEEETESLCKLIATIGQQLDRPVAKQFMDTYFTQLKKLVNDNRLSSRIRFMVQDIIDMRKAGWQARQQSTGPKTLAEIREDAKRKEEEAEQERIRNQSRGGGGGRQGSGSRNMPSMSDQMGRSSRGGGVPPTTDGWTNIQRGGSSAKAEKMDHSQFGRVQSAIKKDSDPSTMRLGPGTGMGTGAKGWAMTPKTDSGTAMARTASTSSQSSVTAAPSAVLPTKAVAGVEANANMFGLLAADGDRRKSVDDGEHPVIDTDVADKKVTFEEKPPLSAEPVKLTEKVATRKIDAMIEEFFANYDNIEAGKDFIELGEEWHARALSAILDKATDKKRPDYIKTADLFCYLYENTIVSADTFVTCLTQYVEFIEDISVDVPGVFGNLAVILSRLLDLGVIQLTQFTDICSSIVNATALSLPAPKLLAETLYEFRREYGGDRLVASIGDSGFNVRELFPPTRRNDDSIAEFLDNKLEDKKLFELEPSLKVSRGLRPMLGRDDVTKITAFLDSTSTDVGGFSHQYIHVITKTLCRYVASLTIFANGSKTPVEMSVDLFTKIDGLVSTVVKPVLEHVINMAEKSQQDDVKVEILMATEAYCAEVSFPPSLLENLFRLFLKHDIVDEPNCFAWKKAAANNTEGRPPAEQQKVDKWLLSLQTSNEEDS</sequence>
<comment type="function">
    <text evidence="14">Appears to play a role in the switch from cap-dependent to IRES-mediated translation during mitosis, apoptosis and viral infection. Cleaved by some caspases and viral proteases.</text>
</comment>
<feature type="compositionally biased region" description="Polar residues" evidence="17">
    <location>
        <begin position="805"/>
        <end position="816"/>
    </location>
</feature>
<dbReference type="RefSeq" id="XP_031024777.1">
    <property type="nucleotide sequence ID" value="XM_031169244.1"/>
</dbReference>
<dbReference type="OrthoDB" id="514777at2759"/>
<dbReference type="PROSITE" id="PS51363">
    <property type="entry name" value="W2"/>
    <property type="match status" value="1"/>
</dbReference>
<comment type="subcellular location">
    <subcellularLocation>
        <location evidence="1">Cytoplasm</location>
    </subcellularLocation>
</comment>
<dbReference type="GO" id="GO:0003743">
    <property type="term" value="F:translation initiation factor activity"/>
    <property type="evidence" value="ECO:0007669"/>
    <property type="project" value="UniProtKB-KW"/>
</dbReference>
<feature type="compositionally biased region" description="Low complexity" evidence="17">
    <location>
        <begin position="767"/>
        <end position="791"/>
    </location>
</feature>
<evidence type="ECO:0000256" key="5">
    <source>
        <dbReference type="ARBA" id="ARBA00022491"/>
    </source>
</evidence>
<keyword evidence="8" id="KW-0597">Phosphoprotein</keyword>
<feature type="compositionally biased region" description="Low complexity" evidence="17">
    <location>
        <begin position="215"/>
        <end position="295"/>
    </location>
</feature>